<dbReference type="AlphaFoldDB" id="A0A127PJR4"/>
<gene>
    <name evidence="2" type="ORF">CAter282_0101</name>
</gene>
<evidence type="ECO:0000259" key="1">
    <source>
        <dbReference type="PROSITE" id="PS51746"/>
    </source>
</evidence>
<dbReference type="CDD" id="cd00143">
    <property type="entry name" value="PP2Cc"/>
    <property type="match status" value="1"/>
</dbReference>
<name>A0A127PJR4_9BURK</name>
<dbReference type="InterPro" id="IPR001932">
    <property type="entry name" value="PPM-type_phosphatase-like_dom"/>
</dbReference>
<keyword evidence="3" id="KW-1185">Reference proteome</keyword>
<dbReference type="SUPFAM" id="SSF81606">
    <property type="entry name" value="PP2C-like"/>
    <property type="match status" value="1"/>
</dbReference>
<protein>
    <submittedName>
        <fullName evidence="2">Phosphatase 2C family protein</fullName>
    </submittedName>
</protein>
<dbReference type="PATRIC" id="fig|279058.17.peg.112"/>
<dbReference type="EMBL" id="CP013235">
    <property type="protein sequence ID" value="AMP07925.1"/>
    <property type="molecule type" value="Genomic_DNA"/>
</dbReference>
<dbReference type="SMART" id="SM00332">
    <property type="entry name" value="PP2Cc"/>
    <property type="match status" value="1"/>
</dbReference>
<proteinExistence type="predicted"/>
<accession>A0A127PJR4</accession>
<dbReference type="InterPro" id="IPR036457">
    <property type="entry name" value="PPM-type-like_dom_sf"/>
</dbReference>
<dbReference type="Gene3D" id="3.60.40.10">
    <property type="entry name" value="PPM-type phosphatase domain"/>
    <property type="match status" value="1"/>
</dbReference>
<evidence type="ECO:0000313" key="3">
    <source>
        <dbReference type="Proteomes" id="UP000071778"/>
    </source>
</evidence>
<dbReference type="RefSeq" id="WP_061531859.1">
    <property type="nucleotide sequence ID" value="NZ_CP013233.1"/>
</dbReference>
<feature type="domain" description="PPM-type phosphatase" evidence="1">
    <location>
        <begin position="16"/>
        <end position="260"/>
    </location>
</feature>
<evidence type="ECO:0000313" key="2">
    <source>
        <dbReference type="EMBL" id="AMP07925.1"/>
    </source>
</evidence>
<dbReference type="OrthoDB" id="9801841at2"/>
<dbReference type="Proteomes" id="UP000071778">
    <property type="component" value="Chromosome"/>
</dbReference>
<dbReference type="PROSITE" id="PS51746">
    <property type="entry name" value="PPM_2"/>
    <property type="match status" value="1"/>
</dbReference>
<dbReference type="SMART" id="SM00331">
    <property type="entry name" value="PP2C_SIG"/>
    <property type="match status" value="1"/>
</dbReference>
<organism evidence="2 3">
    <name type="scientific">Collimonas arenae</name>
    <dbReference type="NCBI Taxonomy" id="279058"/>
    <lineage>
        <taxon>Bacteria</taxon>
        <taxon>Pseudomonadati</taxon>
        <taxon>Pseudomonadota</taxon>
        <taxon>Betaproteobacteria</taxon>
        <taxon>Burkholderiales</taxon>
        <taxon>Oxalobacteraceae</taxon>
        <taxon>Collimonas</taxon>
    </lineage>
</organism>
<reference evidence="2 3" key="1">
    <citation type="submission" date="2015-11" db="EMBL/GenBank/DDBJ databases">
        <title>Exploring the genomic traits of fungus-feeding bacterial genus Collimonas.</title>
        <authorList>
            <person name="Song C."/>
            <person name="Schmidt R."/>
            <person name="de Jager V."/>
            <person name="Krzyzanowska D."/>
            <person name="Jongedijk E."/>
            <person name="Cankar K."/>
            <person name="Beekwilder J."/>
            <person name="van Veen A."/>
            <person name="de Boer W."/>
            <person name="van Veen J.A."/>
            <person name="Garbeva P."/>
        </authorList>
    </citation>
    <scope>NUCLEOTIDE SEQUENCE [LARGE SCALE GENOMIC DNA]</scope>
    <source>
        <strain evidence="2 3">Ter282</strain>
    </source>
</reference>
<sequence>MNASPSLRSGTAQPVVLGMAQLSHAGGRQVNQDAWGCAQHEDLACIVVCDGVGGQHGGEIASNVVVDSVLAKFLHEASVGPRALQSYIDHAIDQLTWCQSQIPRLKDMSSTVAVLLIDQKNRQALWGHMGDTRLYLFRRGKLHSATKDHSLIQQFVDAGHCSAEQLRRHPRRSILCAAVGAEGSAPAEVTQNATELLDGDAFLLCTDGFWEWITETDMELAVSQAGSAQEWLDLMHAVVERNGGASTTKHDNCTAFTVFIADPHQASAPRNQPNIIRTNI</sequence>
<dbReference type="Pfam" id="PF13672">
    <property type="entry name" value="PP2C_2"/>
    <property type="match status" value="1"/>
</dbReference>